<comment type="function">
    <text evidence="10">Involved in the metabolic adaptation in response to environmental changes. Catalyzes the reversible formation of succinate and glyoxylate from isocitrate, a key step of the glyoxylate cycle, which operates as an anaplerotic route for replenishing the tricarboxylic acid cycle during growth on fatty acid substrates.</text>
</comment>
<organism evidence="12 13">
    <name type="scientific">Escherichia coli</name>
    <dbReference type="NCBI Taxonomy" id="562"/>
    <lineage>
        <taxon>Bacteria</taxon>
        <taxon>Pseudomonadati</taxon>
        <taxon>Pseudomonadota</taxon>
        <taxon>Gammaproteobacteria</taxon>
        <taxon>Enterobacterales</taxon>
        <taxon>Enterobacteriaceae</taxon>
        <taxon>Escherichia</taxon>
    </lineage>
</organism>
<evidence type="ECO:0000256" key="11">
    <source>
        <dbReference type="NCBIfam" id="TIGR01346"/>
    </source>
</evidence>
<keyword evidence="5" id="KW-0329">Glyoxylate bypass</keyword>
<sequence length="213" mass="23566">VTGVPTLLVARTDADAADLITSDCDPYDSEFITGERTSEGFFRTHAGIEQAISRGLAYAPYADLVWCETSTPDLELARRFAQAIHAKYPGKLLAYNCSPSFNWQKNLDDKTIASFQQQLSDMGYKFQFITLAGIHSMWFNMFDLANAYAQGEGMKHYVEKVQQPEFAAAKDGYTFVSHQQEVGTGYFDKVTTIIQGGTSSVTALTGSTEESQF</sequence>
<keyword evidence="7" id="KW-0479">Metal-binding</keyword>
<name>A0A5N8HJB5_ECOLX</name>
<dbReference type="InterPro" id="IPR006254">
    <property type="entry name" value="Isocitrate_lyase"/>
</dbReference>
<evidence type="ECO:0000256" key="2">
    <source>
        <dbReference type="ARBA" id="ARBA00005704"/>
    </source>
</evidence>
<dbReference type="InterPro" id="IPR015813">
    <property type="entry name" value="Pyrv/PenolPyrv_kinase-like_dom"/>
</dbReference>
<comment type="catalytic activity">
    <reaction evidence="9">
        <text>D-threo-isocitrate = glyoxylate + succinate</text>
        <dbReference type="Rhea" id="RHEA:13245"/>
        <dbReference type="ChEBI" id="CHEBI:15562"/>
        <dbReference type="ChEBI" id="CHEBI:30031"/>
        <dbReference type="ChEBI" id="CHEBI:36655"/>
        <dbReference type="EC" id="4.1.3.1"/>
    </reaction>
</comment>
<dbReference type="Gene3D" id="3.20.20.60">
    <property type="entry name" value="Phosphoenolpyruvate-binding domains"/>
    <property type="match status" value="1"/>
</dbReference>
<dbReference type="InterPro" id="IPR040442">
    <property type="entry name" value="Pyrv_kinase-like_dom_sf"/>
</dbReference>
<evidence type="ECO:0000256" key="8">
    <source>
        <dbReference type="ARBA" id="ARBA00023239"/>
    </source>
</evidence>
<dbReference type="PANTHER" id="PTHR21631:SF3">
    <property type="entry name" value="BIFUNCTIONAL GLYOXYLATE CYCLE PROTEIN"/>
    <property type="match status" value="1"/>
</dbReference>
<dbReference type="FunFam" id="3.20.20.60:FF:000005">
    <property type="entry name" value="Isocitrate lyase"/>
    <property type="match status" value="1"/>
</dbReference>
<dbReference type="Proteomes" id="UP000392867">
    <property type="component" value="Unassembled WGS sequence"/>
</dbReference>
<evidence type="ECO:0000313" key="13">
    <source>
        <dbReference type="Proteomes" id="UP000392867"/>
    </source>
</evidence>
<evidence type="ECO:0000256" key="3">
    <source>
        <dbReference type="ARBA" id="ARBA00012909"/>
    </source>
</evidence>
<dbReference type="GO" id="GO:0006097">
    <property type="term" value="P:glyoxylate cycle"/>
    <property type="evidence" value="ECO:0007669"/>
    <property type="project" value="UniProtKB-KW"/>
</dbReference>
<dbReference type="EC" id="4.1.3.1" evidence="3 11"/>
<dbReference type="NCBIfam" id="TIGR01346">
    <property type="entry name" value="isocit_lyase"/>
    <property type="match status" value="1"/>
</dbReference>
<evidence type="ECO:0000256" key="10">
    <source>
        <dbReference type="ARBA" id="ARBA00053855"/>
    </source>
</evidence>
<evidence type="ECO:0000256" key="5">
    <source>
        <dbReference type="ARBA" id="ARBA00022435"/>
    </source>
</evidence>
<feature type="non-terminal residue" evidence="12">
    <location>
        <position position="1"/>
    </location>
</feature>
<evidence type="ECO:0000313" key="12">
    <source>
        <dbReference type="EMBL" id="MPU52849.1"/>
    </source>
</evidence>
<comment type="pathway">
    <text evidence="1">Carbohydrate metabolism; glyoxylate cycle; (S)-malate from isocitrate: step 1/2.</text>
</comment>
<evidence type="ECO:0000256" key="4">
    <source>
        <dbReference type="ARBA" id="ARBA00017446"/>
    </source>
</evidence>
<dbReference type="GO" id="GO:0004451">
    <property type="term" value="F:isocitrate lyase activity"/>
    <property type="evidence" value="ECO:0007669"/>
    <property type="project" value="UniProtKB-UniRule"/>
</dbReference>
<reference evidence="12 13" key="1">
    <citation type="submission" date="2019-08" db="EMBL/GenBank/DDBJ databases">
        <title>Identification of Water Treatment Resistant and Multidrug Resistant Urinary Pathogenic Escherichia coli in Wastewater.</title>
        <authorList>
            <person name="Neumann N."/>
        </authorList>
    </citation>
    <scope>NUCLEOTIDE SEQUENCE [LARGE SCALE GENOMIC DNA]</scope>
    <source>
        <strain evidence="12 13">WU2356</strain>
    </source>
</reference>
<proteinExistence type="inferred from homology"/>
<evidence type="ECO:0000256" key="7">
    <source>
        <dbReference type="ARBA" id="ARBA00022723"/>
    </source>
</evidence>
<dbReference type="GO" id="GO:0006099">
    <property type="term" value="P:tricarboxylic acid cycle"/>
    <property type="evidence" value="ECO:0007669"/>
    <property type="project" value="UniProtKB-UniRule"/>
</dbReference>
<protein>
    <recommendedName>
        <fullName evidence="4 11">Isocitrate lyase</fullName>
        <ecNumber evidence="3 11">4.1.3.1</ecNumber>
    </recommendedName>
</protein>
<dbReference type="GO" id="GO:0046872">
    <property type="term" value="F:metal ion binding"/>
    <property type="evidence" value="ECO:0007669"/>
    <property type="project" value="UniProtKB-KW"/>
</dbReference>
<dbReference type="EMBL" id="VOTT01001333">
    <property type="protein sequence ID" value="MPU52849.1"/>
    <property type="molecule type" value="Genomic_DNA"/>
</dbReference>
<keyword evidence="6" id="KW-0816">Tricarboxylic acid cycle</keyword>
<accession>A0A5N8HJB5</accession>
<dbReference type="AlphaFoldDB" id="A0A5N8HJB5"/>
<dbReference type="PANTHER" id="PTHR21631">
    <property type="entry name" value="ISOCITRATE LYASE/MALATE SYNTHASE"/>
    <property type="match status" value="1"/>
</dbReference>
<dbReference type="SUPFAM" id="SSF51621">
    <property type="entry name" value="Phosphoenolpyruvate/pyruvate domain"/>
    <property type="match status" value="1"/>
</dbReference>
<comment type="similarity">
    <text evidence="2">Belongs to the isocitrate lyase/PEP mutase superfamily. Isocitrate lyase family.</text>
</comment>
<evidence type="ECO:0000256" key="1">
    <source>
        <dbReference type="ARBA" id="ARBA00004793"/>
    </source>
</evidence>
<keyword evidence="8 12" id="KW-0456">Lyase</keyword>
<evidence type="ECO:0000256" key="9">
    <source>
        <dbReference type="ARBA" id="ARBA00023531"/>
    </source>
</evidence>
<gene>
    <name evidence="12" type="primary">aceA</name>
    <name evidence="12" type="ORF">FVB16_29230</name>
</gene>
<dbReference type="Pfam" id="PF00463">
    <property type="entry name" value="ICL"/>
    <property type="match status" value="1"/>
</dbReference>
<evidence type="ECO:0000256" key="6">
    <source>
        <dbReference type="ARBA" id="ARBA00022532"/>
    </source>
</evidence>
<comment type="caution">
    <text evidence="12">The sequence shown here is derived from an EMBL/GenBank/DDBJ whole genome shotgun (WGS) entry which is preliminary data.</text>
</comment>